<feature type="region of interest" description="Disordered" evidence="1">
    <location>
        <begin position="620"/>
        <end position="653"/>
    </location>
</feature>
<feature type="region of interest" description="Disordered" evidence="1">
    <location>
        <begin position="548"/>
        <end position="574"/>
    </location>
</feature>
<reference evidence="2" key="1">
    <citation type="submission" date="2017-08" db="EMBL/GenBank/DDBJ databases">
        <authorList>
            <person name="Polle J.E."/>
            <person name="Barry K."/>
            <person name="Cushman J."/>
            <person name="Schmutz J."/>
            <person name="Tran D."/>
            <person name="Hathwaick L.T."/>
            <person name="Yim W.C."/>
            <person name="Jenkins J."/>
            <person name="Mckie-Krisberg Z.M."/>
            <person name="Prochnik S."/>
            <person name="Lindquist E."/>
            <person name="Dockter R.B."/>
            <person name="Adam C."/>
            <person name="Molina H."/>
            <person name="Bunkerborg J."/>
            <person name="Jin E."/>
            <person name="Buchheim M."/>
            <person name="Magnuson J."/>
        </authorList>
    </citation>
    <scope>NUCLEOTIDE SEQUENCE</scope>
    <source>
        <strain evidence="2">CCAP 19/18</strain>
    </source>
</reference>
<name>A0ABQ7GN67_DUNSA</name>
<proteinExistence type="predicted"/>
<evidence type="ECO:0000256" key="1">
    <source>
        <dbReference type="SAM" id="MobiDB-lite"/>
    </source>
</evidence>
<dbReference type="EMBL" id="MU069677">
    <property type="protein sequence ID" value="KAF5836054.1"/>
    <property type="molecule type" value="Genomic_DNA"/>
</dbReference>
<protein>
    <submittedName>
        <fullName evidence="2">Uncharacterized protein</fullName>
    </submittedName>
</protein>
<feature type="compositionally biased region" description="Low complexity" evidence="1">
    <location>
        <begin position="456"/>
        <end position="468"/>
    </location>
</feature>
<feature type="compositionally biased region" description="Low complexity" evidence="1">
    <location>
        <begin position="815"/>
        <end position="829"/>
    </location>
</feature>
<gene>
    <name evidence="2" type="ORF">DUNSADRAFT_6524</name>
</gene>
<feature type="compositionally biased region" description="Acidic residues" evidence="1">
    <location>
        <begin position="836"/>
        <end position="846"/>
    </location>
</feature>
<accession>A0ABQ7GN67</accession>
<sequence length="857" mass="88585">MSAQPQPSPLFDDPSTGPHCPDLATCVHAVYAGDTLKRVLALALCKRTRNQPPLGPYTCVGPEIGILLQKNPEAAPLYGALGTPKLRKLLEAKVPAAEGNRPALAPDDGILHSVPFHGNQAVRLNVAALQEAYLKLCTPGGKQHTANATSSTAFGSTTATSTTNMSIASIPALPAAAAAASLNASDTRGLAVCMACLSVWAKTDSGGVYGFGSQAGVALATLAVTIVSQPPHHAASNGGTNRYQLRHASRVIERTLNMLSAEGWGGAGPVGGQPKAPSVGPQLVSQVLQQGAPWLQVLDRKGLPMDLDALAIANVFAESGLFVELQVCFGESATGRLVPKPKPPAPSTSAAGWPPQLGLAPAQKLLKFLQQYIVKARTRLRIVLTQLLEEARLVQQQQQQQQQAKVSRQEQAGIGSDGGALSPHAHVLALCLEQLKTIATTSHNGVPPPQMGVVNSSGSDSSSRISSGRPDDDGGVTLLQHAPHASASKERPYTQRGPTGQGLLNGRAVSHGAAPTSTAAAAAAGAAGAAAAEGDFVCSTADGDAGTDLHDARPFEGPQHADSLGSEAMAQQQHWEGAFSPTPQRARAALEARLAAQAGGHLAGMPMPQPVHGVHGVHMPQLSHGGHGMVAPSAAAHGEHAGQAQQQQQQQQVQLGVLDWGALDDAVDSGASGANHHGGASGWSLDNKIVQEAAHSRAHDAPPSLLPQQSHLSGPPPHGGTAQPYPNFHHYDDLYAQQQRHLEQQMLGIDPTSASTLLPTCWQQQEEQGTHGWDAARTGAVVPDSAGSDAHRLYPTGADLVSNEGIFLAGKPSAQQQQQQLLQQQQSGVAEGGAGGEEDEGVDDDDLLALLVGGGVE</sequence>
<feature type="region of interest" description="Disordered" evidence="1">
    <location>
        <begin position="811"/>
        <end position="846"/>
    </location>
</feature>
<feature type="region of interest" description="Disordered" evidence="1">
    <location>
        <begin position="441"/>
        <end position="511"/>
    </location>
</feature>
<dbReference type="Proteomes" id="UP000815325">
    <property type="component" value="Unassembled WGS sequence"/>
</dbReference>
<feature type="compositionally biased region" description="Low complexity" evidence="1">
    <location>
        <begin position="641"/>
        <end position="653"/>
    </location>
</feature>
<evidence type="ECO:0000313" key="3">
    <source>
        <dbReference type="Proteomes" id="UP000815325"/>
    </source>
</evidence>
<evidence type="ECO:0000313" key="2">
    <source>
        <dbReference type="EMBL" id="KAF5836054.1"/>
    </source>
</evidence>
<keyword evidence="3" id="KW-1185">Reference proteome</keyword>
<organism evidence="2 3">
    <name type="scientific">Dunaliella salina</name>
    <name type="common">Green alga</name>
    <name type="synonym">Protococcus salinus</name>
    <dbReference type="NCBI Taxonomy" id="3046"/>
    <lineage>
        <taxon>Eukaryota</taxon>
        <taxon>Viridiplantae</taxon>
        <taxon>Chlorophyta</taxon>
        <taxon>core chlorophytes</taxon>
        <taxon>Chlorophyceae</taxon>
        <taxon>CS clade</taxon>
        <taxon>Chlamydomonadales</taxon>
        <taxon>Dunaliellaceae</taxon>
        <taxon>Dunaliella</taxon>
    </lineage>
</organism>
<feature type="region of interest" description="Disordered" evidence="1">
    <location>
        <begin position="694"/>
        <end position="728"/>
    </location>
</feature>
<comment type="caution">
    <text evidence="2">The sequence shown here is derived from an EMBL/GenBank/DDBJ whole genome shotgun (WGS) entry which is preliminary data.</text>
</comment>